<gene>
    <name evidence="1" type="ORF">ACH5RR_037785</name>
</gene>
<keyword evidence="2" id="KW-1185">Reference proteome</keyword>
<proteinExistence type="predicted"/>
<evidence type="ECO:0000313" key="1">
    <source>
        <dbReference type="EMBL" id="KAL3503336.1"/>
    </source>
</evidence>
<reference evidence="1 2" key="1">
    <citation type="submission" date="2024-11" db="EMBL/GenBank/DDBJ databases">
        <title>A near-complete genome assembly of Cinchona calisaya.</title>
        <authorList>
            <person name="Lian D.C."/>
            <person name="Zhao X.W."/>
            <person name="Wei L."/>
        </authorList>
    </citation>
    <scope>NUCLEOTIDE SEQUENCE [LARGE SCALE GENOMIC DNA]</scope>
    <source>
        <tissue evidence="1">Nenye</tissue>
    </source>
</reference>
<comment type="caution">
    <text evidence="1">The sequence shown here is derived from an EMBL/GenBank/DDBJ whole genome shotgun (WGS) entry which is preliminary data.</text>
</comment>
<name>A0ABD2Y9I1_9GENT</name>
<dbReference type="EMBL" id="JBJUIK010000015">
    <property type="protein sequence ID" value="KAL3503336.1"/>
    <property type="molecule type" value="Genomic_DNA"/>
</dbReference>
<organism evidence="1 2">
    <name type="scientific">Cinchona calisaya</name>
    <dbReference type="NCBI Taxonomy" id="153742"/>
    <lineage>
        <taxon>Eukaryota</taxon>
        <taxon>Viridiplantae</taxon>
        <taxon>Streptophyta</taxon>
        <taxon>Embryophyta</taxon>
        <taxon>Tracheophyta</taxon>
        <taxon>Spermatophyta</taxon>
        <taxon>Magnoliopsida</taxon>
        <taxon>eudicotyledons</taxon>
        <taxon>Gunneridae</taxon>
        <taxon>Pentapetalae</taxon>
        <taxon>asterids</taxon>
        <taxon>lamiids</taxon>
        <taxon>Gentianales</taxon>
        <taxon>Rubiaceae</taxon>
        <taxon>Cinchonoideae</taxon>
        <taxon>Cinchoneae</taxon>
        <taxon>Cinchona</taxon>
    </lineage>
</organism>
<protein>
    <submittedName>
        <fullName evidence="1">Uncharacterized protein</fullName>
    </submittedName>
</protein>
<evidence type="ECO:0000313" key="2">
    <source>
        <dbReference type="Proteomes" id="UP001630127"/>
    </source>
</evidence>
<dbReference type="Proteomes" id="UP001630127">
    <property type="component" value="Unassembled WGS sequence"/>
</dbReference>
<dbReference type="AlphaFoldDB" id="A0ABD2Y9I1"/>
<accession>A0ABD2Y9I1</accession>
<sequence length="53" mass="5803">MPELNTSVNLSVLAFTFSIMDSTGENRLLLTASPICCIMAGLKTSKEDQHLYP</sequence>
<feature type="non-terminal residue" evidence="1">
    <location>
        <position position="53"/>
    </location>
</feature>